<feature type="transmembrane region" description="Helical" evidence="8">
    <location>
        <begin position="157"/>
        <end position="179"/>
    </location>
</feature>
<dbReference type="InterPro" id="IPR050814">
    <property type="entry name" value="Myo-inositol_Transporter"/>
</dbReference>
<evidence type="ECO:0000259" key="9">
    <source>
        <dbReference type="PROSITE" id="PS50850"/>
    </source>
</evidence>
<evidence type="ECO:0000256" key="3">
    <source>
        <dbReference type="ARBA" id="ARBA00022448"/>
    </source>
</evidence>
<dbReference type="PANTHER" id="PTHR48020:SF20">
    <property type="entry name" value="INOSITOL TRANSPORTER 4-LIKE"/>
    <property type="match status" value="1"/>
</dbReference>
<dbReference type="Gramene" id="Kaladp0059s0302.2.v1.1">
    <property type="protein sequence ID" value="Kaladp0059s0302.2.v1.1"/>
    <property type="gene ID" value="Kaladp0059s0302.v1.1"/>
</dbReference>
<dbReference type="InterPro" id="IPR020846">
    <property type="entry name" value="MFS_dom"/>
</dbReference>
<evidence type="ECO:0000256" key="7">
    <source>
        <dbReference type="RuleBase" id="RU003346"/>
    </source>
</evidence>
<evidence type="ECO:0000256" key="4">
    <source>
        <dbReference type="ARBA" id="ARBA00022692"/>
    </source>
</evidence>
<feature type="transmembrane region" description="Helical" evidence="8">
    <location>
        <begin position="492"/>
        <end position="513"/>
    </location>
</feature>
<dbReference type="Gramene" id="Kaladp0059s0302.1.v1.1">
    <property type="protein sequence ID" value="Kaladp0059s0302.1.v1.1"/>
    <property type="gene ID" value="Kaladp0059s0302.v1.1"/>
</dbReference>
<feature type="transmembrane region" description="Helical" evidence="8">
    <location>
        <begin position="30"/>
        <end position="55"/>
    </location>
</feature>
<dbReference type="GO" id="GO:0005366">
    <property type="term" value="F:myo-inositol:proton symporter activity"/>
    <property type="evidence" value="ECO:0007669"/>
    <property type="project" value="TreeGrafter"/>
</dbReference>
<keyword evidence="5 8" id="KW-1133">Transmembrane helix</keyword>
<evidence type="ECO:0000256" key="8">
    <source>
        <dbReference type="SAM" id="Phobius"/>
    </source>
</evidence>
<dbReference type="PROSITE" id="PS00216">
    <property type="entry name" value="SUGAR_TRANSPORT_1"/>
    <property type="match status" value="1"/>
</dbReference>
<keyword evidence="3 7" id="KW-0813">Transport</keyword>
<dbReference type="AlphaFoldDB" id="A0A7N0UBM9"/>
<comment type="subcellular location">
    <subcellularLocation>
        <location evidence="1">Membrane</location>
        <topology evidence="1">Multi-pass membrane protein</topology>
    </subcellularLocation>
</comment>
<reference evidence="10" key="1">
    <citation type="submission" date="2021-01" db="UniProtKB">
        <authorList>
            <consortium name="EnsemblPlants"/>
        </authorList>
    </citation>
    <scope>IDENTIFICATION</scope>
</reference>
<feature type="transmembrane region" description="Helical" evidence="8">
    <location>
        <begin position="124"/>
        <end position="145"/>
    </location>
</feature>
<dbReference type="InterPro" id="IPR005829">
    <property type="entry name" value="Sugar_transporter_CS"/>
</dbReference>
<dbReference type="InterPro" id="IPR036259">
    <property type="entry name" value="MFS_trans_sf"/>
</dbReference>
<feature type="transmembrane region" description="Helical" evidence="8">
    <location>
        <begin position="185"/>
        <end position="207"/>
    </location>
</feature>
<dbReference type="EnsemblPlants" id="Kaladp0059s0302.1.v1.1">
    <property type="protein sequence ID" value="Kaladp0059s0302.1.v1.1"/>
    <property type="gene ID" value="Kaladp0059s0302.v1.1"/>
</dbReference>
<dbReference type="OMA" id="PYIASAC"/>
<dbReference type="InterPro" id="IPR005828">
    <property type="entry name" value="MFS_sugar_transport-like"/>
</dbReference>
<dbReference type="PANTHER" id="PTHR48020">
    <property type="entry name" value="PROTON MYO-INOSITOL COTRANSPORTER"/>
    <property type="match status" value="1"/>
</dbReference>
<dbReference type="Proteomes" id="UP000594263">
    <property type="component" value="Unplaced"/>
</dbReference>
<organism evidence="10 11">
    <name type="scientific">Kalanchoe fedtschenkoi</name>
    <name type="common">Lavender scallops</name>
    <name type="synonym">South American air plant</name>
    <dbReference type="NCBI Taxonomy" id="63787"/>
    <lineage>
        <taxon>Eukaryota</taxon>
        <taxon>Viridiplantae</taxon>
        <taxon>Streptophyta</taxon>
        <taxon>Embryophyta</taxon>
        <taxon>Tracheophyta</taxon>
        <taxon>Spermatophyta</taxon>
        <taxon>Magnoliopsida</taxon>
        <taxon>eudicotyledons</taxon>
        <taxon>Gunneridae</taxon>
        <taxon>Pentapetalae</taxon>
        <taxon>Saxifragales</taxon>
        <taxon>Crassulaceae</taxon>
        <taxon>Kalanchoe</taxon>
    </lineage>
</organism>
<feature type="transmembrane region" description="Helical" evidence="8">
    <location>
        <begin position="525"/>
        <end position="543"/>
    </location>
</feature>
<feature type="transmembrane region" description="Helical" evidence="8">
    <location>
        <begin position="67"/>
        <end position="89"/>
    </location>
</feature>
<sequence>MGEGGVVKADKTEFTECWRTSWKTPYIMRLALSAGIGGLLFGYDTGVISGALLYIKDDFKEVERETWLQETIVSMAVAGAIVGAAIGGWMNDKFGRKKSILCADVVFFIGAVVMAAAHAPWVIIIGRILVGLGVGMASMTAPLYISEASPARIRGALVSTNGLLITGGQFLSYLINLAFTKTPGTWRWMLGVAGVPAAVQFFLMLSLPESPRWLYRKNKVAEATAILEKIYSPEEVQAELKMLEESVAAEKAEMGENGEGGTWTKVKEAVNNKVVRRGLYAGITVQVAQQFVGINTVMYYSPTIVQFAGFASNKTALALSLVTSGLNAVGSIVSMACVDRFGRRRLMIVSMFGIISCLVVLSVLFFQVSAHSPVISRADSIGFGRNATCPAYLTAPNPGKWDCMSCLKATECGFCASGGNEYGAGSCLASLDVVKGACEARGRVWFTQGCPTKFGIFAVLLLGLYIICYSPGMGSVPWIVNSEIYPLRYRGVGGGMAAVANWVSNLIVSETFLTLTEHLGSSGTFLLFAAFSTTGLVCIFFLVPETKGLPFEEVEKLLDKGYRPELCGGRSENPEGVKKANAV</sequence>
<evidence type="ECO:0000313" key="11">
    <source>
        <dbReference type="Proteomes" id="UP000594263"/>
    </source>
</evidence>
<dbReference type="FunFam" id="1.20.1250.20:FF:000121">
    <property type="entry name" value="Probable inositol transporter 2"/>
    <property type="match status" value="1"/>
</dbReference>
<comment type="similarity">
    <text evidence="2 7">Belongs to the major facilitator superfamily. Sugar transporter (TC 2.A.1.1) family.</text>
</comment>
<feature type="transmembrane region" description="Helical" evidence="8">
    <location>
        <begin position="101"/>
        <end position="118"/>
    </location>
</feature>
<dbReference type="Pfam" id="PF00083">
    <property type="entry name" value="Sugar_tr"/>
    <property type="match status" value="2"/>
</dbReference>
<keyword evidence="6 8" id="KW-0472">Membrane</keyword>
<proteinExistence type="inferred from homology"/>
<feature type="transmembrane region" description="Helical" evidence="8">
    <location>
        <begin position="454"/>
        <end position="480"/>
    </location>
</feature>
<dbReference type="SUPFAM" id="SSF103473">
    <property type="entry name" value="MFS general substrate transporter"/>
    <property type="match status" value="1"/>
</dbReference>
<dbReference type="InterPro" id="IPR003663">
    <property type="entry name" value="Sugar/inositol_transpt"/>
</dbReference>
<dbReference type="EnsemblPlants" id="Kaladp0059s0302.2.v1.1">
    <property type="protein sequence ID" value="Kaladp0059s0302.2.v1.1"/>
    <property type="gene ID" value="Kaladp0059s0302.v1.1"/>
</dbReference>
<evidence type="ECO:0000256" key="1">
    <source>
        <dbReference type="ARBA" id="ARBA00004141"/>
    </source>
</evidence>
<dbReference type="Gene3D" id="1.20.1250.20">
    <property type="entry name" value="MFS general substrate transporter like domains"/>
    <property type="match status" value="2"/>
</dbReference>
<evidence type="ECO:0000256" key="5">
    <source>
        <dbReference type="ARBA" id="ARBA00022989"/>
    </source>
</evidence>
<accession>A0A7N0UBM9</accession>
<feature type="transmembrane region" description="Helical" evidence="8">
    <location>
        <begin position="346"/>
        <end position="366"/>
    </location>
</feature>
<keyword evidence="11" id="KW-1185">Reference proteome</keyword>
<dbReference type="PROSITE" id="PS50850">
    <property type="entry name" value="MFS"/>
    <property type="match status" value="1"/>
</dbReference>
<keyword evidence="4 8" id="KW-0812">Transmembrane</keyword>
<protein>
    <recommendedName>
        <fullName evidence="9">Major facilitator superfamily (MFS) profile domain-containing protein</fullName>
    </recommendedName>
</protein>
<evidence type="ECO:0000256" key="6">
    <source>
        <dbReference type="ARBA" id="ARBA00023136"/>
    </source>
</evidence>
<evidence type="ECO:0000256" key="2">
    <source>
        <dbReference type="ARBA" id="ARBA00010992"/>
    </source>
</evidence>
<evidence type="ECO:0000313" key="10">
    <source>
        <dbReference type="EnsemblPlants" id="Kaladp0059s0302.2.v1.1"/>
    </source>
</evidence>
<dbReference type="PROSITE" id="PS00217">
    <property type="entry name" value="SUGAR_TRANSPORT_2"/>
    <property type="match status" value="1"/>
</dbReference>
<name>A0A7N0UBM9_KALFE</name>
<dbReference type="GO" id="GO:0016020">
    <property type="term" value="C:membrane"/>
    <property type="evidence" value="ECO:0007669"/>
    <property type="project" value="UniProtKB-SubCell"/>
</dbReference>
<dbReference type="PRINTS" id="PR00171">
    <property type="entry name" value="SUGRTRNSPORT"/>
</dbReference>
<dbReference type="CDD" id="cd17360">
    <property type="entry name" value="MFS_HMIT_like"/>
    <property type="match status" value="1"/>
</dbReference>
<feature type="domain" description="Major facilitator superfamily (MFS) profile" evidence="9">
    <location>
        <begin position="30"/>
        <end position="547"/>
    </location>
</feature>
<dbReference type="NCBIfam" id="TIGR00879">
    <property type="entry name" value="SP"/>
    <property type="match status" value="1"/>
</dbReference>